<name>A0A9X0BN67_9EURO</name>
<dbReference type="EMBL" id="JAPWDQ010000012">
    <property type="protein sequence ID" value="KAJ5475033.1"/>
    <property type="molecule type" value="Genomic_DNA"/>
</dbReference>
<accession>A0A9X0BN67</accession>
<evidence type="ECO:0000313" key="2">
    <source>
        <dbReference type="EMBL" id="KAJ5475033.1"/>
    </source>
</evidence>
<comment type="caution">
    <text evidence="2">The sequence shown here is derived from an EMBL/GenBank/DDBJ whole genome shotgun (WGS) entry which is preliminary data.</text>
</comment>
<reference evidence="2" key="1">
    <citation type="submission" date="2022-12" db="EMBL/GenBank/DDBJ databases">
        <authorList>
            <person name="Petersen C."/>
        </authorList>
    </citation>
    <scope>NUCLEOTIDE SEQUENCE</scope>
    <source>
        <strain evidence="2">IBT 30728</strain>
    </source>
</reference>
<evidence type="ECO:0000256" key="1">
    <source>
        <dbReference type="SAM" id="MobiDB-lite"/>
    </source>
</evidence>
<protein>
    <submittedName>
        <fullName evidence="2">Uncharacterized protein</fullName>
    </submittedName>
</protein>
<gene>
    <name evidence="2" type="ORF">N7539_008099</name>
</gene>
<dbReference type="AlphaFoldDB" id="A0A9X0BN67"/>
<proteinExistence type="predicted"/>
<feature type="region of interest" description="Disordered" evidence="1">
    <location>
        <begin position="183"/>
        <end position="205"/>
    </location>
</feature>
<dbReference type="RefSeq" id="XP_056786791.1">
    <property type="nucleotide sequence ID" value="XM_056937699.1"/>
</dbReference>
<evidence type="ECO:0000313" key="3">
    <source>
        <dbReference type="Proteomes" id="UP001148312"/>
    </source>
</evidence>
<dbReference type="GeneID" id="81627949"/>
<reference evidence="2" key="2">
    <citation type="journal article" date="2023" name="IMA Fungus">
        <title>Comparative genomic study of the Penicillium genus elucidates a diverse pangenome and 15 lateral gene transfer events.</title>
        <authorList>
            <person name="Petersen C."/>
            <person name="Sorensen T."/>
            <person name="Nielsen M.R."/>
            <person name="Sondergaard T.E."/>
            <person name="Sorensen J.L."/>
            <person name="Fitzpatrick D.A."/>
            <person name="Frisvad J.C."/>
            <person name="Nielsen K.L."/>
        </authorList>
    </citation>
    <scope>NUCLEOTIDE SEQUENCE</scope>
    <source>
        <strain evidence="2">IBT 30728</strain>
    </source>
</reference>
<dbReference type="Proteomes" id="UP001148312">
    <property type="component" value="Unassembled WGS sequence"/>
</dbReference>
<sequence>MPKKERFLVLSPVVCPMDSLLPLKQLPDTSRLMWTSPRLFLLKRCESIIEGIKAVNSIVSKVMVMTPWSMGLHIFPQTKSLRQRSKSRIVFRQMSRYHQKCSILNVHNLYPSLCSPCEGLQPGVFTDISAGQVGSYLNDCPCHWWKNQSWVPYGTETASLWCKRDSVLPLSCRRGRSIFQGNPISHNLDGPSASGNDSRPTGSPIERSLSPIVEHLLADHASNVYQPRIKGSVQESWVSRIESGGEKLTIARANKKEESPMTLKRQPGQISNNSSWVHFPQEIPYEDLINVRFVNAFVPLIVCRELLPCMEAGVTMRGTDVSEARATRKTPGSLVCQSLLIRVPFLPGHPSPLTSAGHQDLFRIKCFGISSCHERHCY</sequence>
<keyword evidence="3" id="KW-1185">Reference proteome</keyword>
<organism evidence="2 3">
    <name type="scientific">Penicillium diatomitis</name>
    <dbReference type="NCBI Taxonomy" id="2819901"/>
    <lineage>
        <taxon>Eukaryota</taxon>
        <taxon>Fungi</taxon>
        <taxon>Dikarya</taxon>
        <taxon>Ascomycota</taxon>
        <taxon>Pezizomycotina</taxon>
        <taxon>Eurotiomycetes</taxon>
        <taxon>Eurotiomycetidae</taxon>
        <taxon>Eurotiales</taxon>
        <taxon>Aspergillaceae</taxon>
        <taxon>Penicillium</taxon>
    </lineage>
</organism>